<accession>A0AAD6SU94</accession>
<dbReference type="Proteomes" id="UP001218188">
    <property type="component" value="Unassembled WGS sequence"/>
</dbReference>
<reference evidence="2" key="1">
    <citation type="submission" date="2023-03" db="EMBL/GenBank/DDBJ databases">
        <title>Massive genome expansion in bonnet fungi (Mycena s.s.) driven by repeated elements and novel gene families across ecological guilds.</title>
        <authorList>
            <consortium name="Lawrence Berkeley National Laboratory"/>
            <person name="Harder C.B."/>
            <person name="Miyauchi S."/>
            <person name="Viragh M."/>
            <person name="Kuo A."/>
            <person name="Thoen E."/>
            <person name="Andreopoulos B."/>
            <person name="Lu D."/>
            <person name="Skrede I."/>
            <person name="Drula E."/>
            <person name="Henrissat B."/>
            <person name="Morin E."/>
            <person name="Kohler A."/>
            <person name="Barry K."/>
            <person name="LaButti K."/>
            <person name="Morin E."/>
            <person name="Salamov A."/>
            <person name="Lipzen A."/>
            <person name="Mereny Z."/>
            <person name="Hegedus B."/>
            <person name="Baldrian P."/>
            <person name="Stursova M."/>
            <person name="Weitz H."/>
            <person name="Taylor A."/>
            <person name="Grigoriev I.V."/>
            <person name="Nagy L.G."/>
            <person name="Martin F."/>
            <person name="Kauserud H."/>
        </authorList>
    </citation>
    <scope>NUCLEOTIDE SEQUENCE</scope>
    <source>
        <strain evidence="2">CBHHK200</strain>
    </source>
</reference>
<evidence type="ECO:0000313" key="2">
    <source>
        <dbReference type="EMBL" id="KAJ7031902.1"/>
    </source>
</evidence>
<name>A0AAD6SU94_9AGAR</name>
<dbReference type="EMBL" id="JARJCM010000078">
    <property type="protein sequence ID" value="KAJ7031902.1"/>
    <property type="molecule type" value="Genomic_DNA"/>
</dbReference>
<evidence type="ECO:0000313" key="3">
    <source>
        <dbReference type="Proteomes" id="UP001218188"/>
    </source>
</evidence>
<gene>
    <name evidence="2" type="ORF">C8F04DRAFT_1185600</name>
</gene>
<sequence>MLPGVARNSDEEALKRRGERDVTQGLAYIVLQPSEKTKFEREPNIVVGLQCPPKHVIQRSAAASTPIEHQAVGARMQHDVPYEHLQWFNFQPTGNFNMVLMNEYSRRQMFRIPYCEVLRLRRELLPIGDGTFDALTRQRVNFSTREVSHQILRGVYAESLETNDPNGSKALGPTESGKSPRMSESILTPLARPEGGVLVLGGIESSPKDSVGVYIVAKAPKCADSPVRALGPKF</sequence>
<feature type="region of interest" description="Disordered" evidence="1">
    <location>
        <begin position="158"/>
        <end position="183"/>
    </location>
</feature>
<evidence type="ECO:0000256" key="1">
    <source>
        <dbReference type="SAM" id="MobiDB-lite"/>
    </source>
</evidence>
<comment type="caution">
    <text evidence="2">The sequence shown here is derived from an EMBL/GenBank/DDBJ whole genome shotgun (WGS) entry which is preliminary data.</text>
</comment>
<protein>
    <submittedName>
        <fullName evidence="2">Uncharacterized protein</fullName>
    </submittedName>
</protein>
<organism evidence="2 3">
    <name type="scientific">Mycena alexandri</name>
    <dbReference type="NCBI Taxonomy" id="1745969"/>
    <lineage>
        <taxon>Eukaryota</taxon>
        <taxon>Fungi</taxon>
        <taxon>Dikarya</taxon>
        <taxon>Basidiomycota</taxon>
        <taxon>Agaricomycotina</taxon>
        <taxon>Agaricomycetes</taxon>
        <taxon>Agaricomycetidae</taxon>
        <taxon>Agaricales</taxon>
        <taxon>Marasmiineae</taxon>
        <taxon>Mycenaceae</taxon>
        <taxon>Mycena</taxon>
    </lineage>
</organism>
<keyword evidence="3" id="KW-1185">Reference proteome</keyword>
<dbReference type="AlphaFoldDB" id="A0AAD6SU94"/>
<proteinExistence type="predicted"/>